<proteinExistence type="predicted"/>
<evidence type="ECO:0000313" key="1">
    <source>
        <dbReference type="EMBL" id="MDZ5758587.1"/>
    </source>
</evidence>
<organism evidence="1 2">
    <name type="scientific">Carnobacterium maltaromaticum</name>
    <name type="common">Carnobacterium piscicola</name>
    <dbReference type="NCBI Taxonomy" id="2751"/>
    <lineage>
        <taxon>Bacteria</taxon>
        <taxon>Bacillati</taxon>
        <taxon>Bacillota</taxon>
        <taxon>Bacilli</taxon>
        <taxon>Lactobacillales</taxon>
        <taxon>Carnobacteriaceae</taxon>
        <taxon>Carnobacterium</taxon>
    </lineage>
</organism>
<evidence type="ECO:0000313" key="2">
    <source>
        <dbReference type="Proteomes" id="UP001290462"/>
    </source>
</evidence>
<dbReference type="Proteomes" id="UP001290462">
    <property type="component" value="Unassembled WGS sequence"/>
</dbReference>
<accession>A0AAW9JQ51</accession>
<dbReference type="RefSeq" id="WP_322808825.1">
    <property type="nucleotide sequence ID" value="NZ_JAVBVO010000003.1"/>
</dbReference>
<sequence length="206" mass="24559">MVAKRRRPITKKKVTIFCEGVGDEKYIQWLNTLEYYDRLSFKALNIKGNGHFDKINKKIRSLLLSEENAVFCIFMDIDNGVSKKYYESCMKQLKDHDFCENPEERIFFTNYSFELFILNHHEDHYCKRALNKKTYQRDIEKRFGIPEFKGTEVQWSGLLKKLTIADFENAKQNLTKISIEMSNNPSTNIKYFFDYMMTVNQSFKTN</sequence>
<gene>
    <name evidence="1" type="ORF">RAK27_07895</name>
</gene>
<dbReference type="EMBL" id="JAVBVO010000003">
    <property type="protein sequence ID" value="MDZ5758587.1"/>
    <property type="molecule type" value="Genomic_DNA"/>
</dbReference>
<reference evidence="1" key="1">
    <citation type="submission" date="2023-08" db="EMBL/GenBank/DDBJ databases">
        <title>Genomic characterization of piscicolin 126 produced by Carnobacterium maltaromaticum CM22 strain isolated from salmon (Salmo salar).</title>
        <authorList>
            <person name="Gonzalez-Gragera E."/>
            <person name="Garcia-Lopez J.D."/>
            <person name="Teso-Perez C."/>
            <person name="Gimenez-Hernandez I."/>
            <person name="Peralta-Sanchez J.M."/>
            <person name="Valdivia E."/>
            <person name="Montalban-Lopez M."/>
            <person name="Martin-Platero A.M."/>
            <person name="Banos A."/>
            <person name="Martinez-Bueno M."/>
        </authorList>
    </citation>
    <scope>NUCLEOTIDE SEQUENCE</scope>
    <source>
        <strain evidence="1">CM22</strain>
    </source>
</reference>
<protein>
    <submittedName>
        <fullName evidence="1">RloB domain-containing protein</fullName>
    </submittedName>
</protein>
<comment type="caution">
    <text evidence="1">The sequence shown here is derived from an EMBL/GenBank/DDBJ whole genome shotgun (WGS) entry which is preliminary data.</text>
</comment>
<name>A0AAW9JQ51_CARML</name>
<dbReference type="AlphaFoldDB" id="A0AAW9JQ51"/>